<protein>
    <recommendedName>
        <fullName evidence="5">Tape measure protein</fullName>
    </recommendedName>
</protein>
<keyword evidence="4" id="KW-1185">Reference proteome</keyword>
<keyword evidence="1" id="KW-0175">Coiled coil</keyword>
<proteinExistence type="predicted"/>
<feature type="compositionally biased region" description="Low complexity" evidence="2">
    <location>
        <begin position="1054"/>
        <end position="1064"/>
    </location>
</feature>
<evidence type="ECO:0000256" key="2">
    <source>
        <dbReference type="SAM" id="MobiDB-lite"/>
    </source>
</evidence>
<evidence type="ECO:0008006" key="5">
    <source>
        <dbReference type="Google" id="ProtNLM"/>
    </source>
</evidence>
<evidence type="ECO:0000256" key="1">
    <source>
        <dbReference type="SAM" id="Coils"/>
    </source>
</evidence>
<evidence type="ECO:0000313" key="4">
    <source>
        <dbReference type="Proteomes" id="UP000466681"/>
    </source>
</evidence>
<name>A0AAD1M655_9MYCO</name>
<feature type="region of interest" description="Disordered" evidence="2">
    <location>
        <begin position="1038"/>
        <end position="1070"/>
    </location>
</feature>
<evidence type="ECO:0000313" key="3">
    <source>
        <dbReference type="EMBL" id="BBX01863.1"/>
    </source>
</evidence>
<accession>A0AAD1M655</accession>
<dbReference type="KEGG" id="mmor:MMOR_27990"/>
<gene>
    <name evidence="3" type="ORF">MMOR_27990</name>
</gene>
<dbReference type="EMBL" id="AP022560">
    <property type="protein sequence ID" value="BBX01863.1"/>
    <property type="molecule type" value="Genomic_DNA"/>
</dbReference>
<feature type="coiled-coil region" evidence="1">
    <location>
        <begin position="624"/>
        <end position="663"/>
    </location>
</feature>
<organism evidence="3 4">
    <name type="scientific">Mycolicibacterium moriokaense</name>
    <dbReference type="NCBI Taxonomy" id="39691"/>
    <lineage>
        <taxon>Bacteria</taxon>
        <taxon>Bacillati</taxon>
        <taxon>Actinomycetota</taxon>
        <taxon>Actinomycetes</taxon>
        <taxon>Mycobacteriales</taxon>
        <taxon>Mycobacteriaceae</taxon>
        <taxon>Mycolicibacterium</taxon>
    </lineage>
</organism>
<dbReference type="Proteomes" id="UP000466681">
    <property type="component" value="Chromosome"/>
</dbReference>
<dbReference type="AlphaFoldDB" id="A0AAD1M655"/>
<reference evidence="3 4" key="1">
    <citation type="journal article" date="2019" name="Emerg. Microbes Infect.">
        <title>Comprehensive subspecies identification of 175 nontuberculous mycobacteria species based on 7547 genomic profiles.</title>
        <authorList>
            <person name="Matsumoto Y."/>
            <person name="Kinjo T."/>
            <person name="Motooka D."/>
            <person name="Nabeya D."/>
            <person name="Jung N."/>
            <person name="Uechi K."/>
            <person name="Horii T."/>
            <person name="Iida T."/>
            <person name="Fujita J."/>
            <person name="Nakamura S."/>
        </authorList>
    </citation>
    <scope>NUCLEOTIDE SEQUENCE [LARGE SCALE GENOMIC DNA]</scope>
    <source>
        <strain evidence="3 4">JCM 6375</strain>
    </source>
</reference>
<sequence length="1109" mass="111928">MASVSIDVRARVVRRDLDRATTDVNRWAQNAGQDAGRSFGDQFGRGIQRSAPRVQAALIGVQGAAEKLRIEQDKLADAMRGNDFDKVAEASNRVTRAYEQHDRATRKLHAAYDGLGRDSNTASRAASSLTTSVSEMGGAFTRAASPLAIGALVAGIGQLVGVAAAASGAIGVLPAVLGSAGAAFGTLKLATVGFSDALENLNDPEKFAEALRQMSPQAQQAALSIKGLLSAFTGLKNATQDALFAGVGPQLTKTVNALLPTIQQATTGIASSFNEMFEAATNQLMQPDTASALNSIVANMTRAFEQLAPAAAPFTKAITDIVSVGSQFLPQMAQGATEAAKAFSQFITEASQSGQLKEWMATGLDILKQMGPLALDAAKSFLAMAEIGERVMPLIADTMHVVAEILPPIATGTAALSPLFKTWEVSVKAVGTAVDLLGTGFTAVAGIVETVANSVISVVNRMGTAISGALDPIRSLASIAGINIPVFTGVDPLNLSGGQSVTLGGIAGGSAAINRTSRAPAAVTPVPMPGLPNGIGSAFNPTQSWSSPRLPGNTMSSFSGGGGGGGGSAADDLPVLPYDARDPMSLLQGYPVTSSLYNAAGSLLDASHRRAQEEADLNALLADNLATANQIQDARNDLARAEREEHEAELRLQEAKAAATEKATNQIADLTGGLEALGAGLDADLGLSKGLAGLADNLVRFLGAIATAPLQAQLQRQIAANPNEGSGIVGILAAQGAFGPRWTPQAIAATQAQGGFTGATPQGTYASAANPNAIAMMNLAMQSDGGRYAPASDLVNGLADCSGAVSDLVEMLTTGTTTAGRLFTTHNAGQVLQSMGATPGYVPGNLNIGINPAHMAATLPNGVNFESGGSGGGPRYGGSAAGALDPQFVEHWSLPTGYGGASTWPSGPGALPNIVGGAGESPILGASGPGIGGAAGYQPTVQPQAPQGWSPGSKSGGGGGLAGMAATAAASAFPGAGAAAQIASQLISRTIAFGGEQVGNLVAGAQDFWSVSDPDGGPGASIGDSWLGRLAGSIASATPQLPSTAGGADKATEQGKQQQAAQQGMDAVHARQGRPAGVYIDQFIQSPDRQGVQHTANDLLAATYQAGMR</sequence>